<dbReference type="InterPro" id="IPR037175">
    <property type="entry name" value="KFase_sf"/>
</dbReference>
<sequence length="318" mass="34510">MAIGEIVGAHAICAQTNPPEVTREQVQGWLDEFSNWGRWGPDDELGTLNLITAEKRLNAASMVEDGTVVSLARDVNKDTAPDNPQPIGHSARFSGSRIGWGSDSYTINYHGYSYSHIDALPHTGVGGRLYNDYSTETVGENGAEKLGVQVMQHGLFTRAVLIDIPRLRDVQFLEPGTAITREELERWERESGVEIEPGDVLLVRTGRWAKRAQDGPWAAGRQLAGLHASTAGWLRGKDIAAIGSDGITDVLPSGVEGFTHPLHQLLLVGMGTPLFDNLDLEEVAREAAARGRWSFLFSAAPMRIPGGLGSPINPLVIF</sequence>
<accession>A0A381RVU1</accession>
<protein>
    <recommendedName>
        <fullName evidence="2">Cyclase</fullName>
    </recommendedName>
</protein>
<reference evidence="1" key="1">
    <citation type="submission" date="2018-05" db="EMBL/GenBank/DDBJ databases">
        <authorList>
            <person name="Lanie J.A."/>
            <person name="Ng W.-L."/>
            <person name="Kazmierczak K.M."/>
            <person name="Andrzejewski T.M."/>
            <person name="Davidsen T.M."/>
            <person name="Wayne K.J."/>
            <person name="Tettelin H."/>
            <person name="Glass J.I."/>
            <person name="Rusch D."/>
            <person name="Podicherti R."/>
            <person name="Tsui H.-C.T."/>
            <person name="Winkler M.E."/>
        </authorList>
    </citation>
    <scope>NUCLEOTIDE SEQUENCE</scope>
</reference>
<evidence type="ECO:0008006" key="2">
    <source>
        <dbReference type="Google" id="ProtNLM"/>
    </source>
</evidence>
<name>A0A381RVU1_9ZZZZ</name>
<dbReference type="Pfam" id="PF04199">
    <property type="entry name" value="Cyclase"/>
    <property type="match status" value="1"/>
</dbReference>
<dbReference type="GO" id="GO:0004061">
    <property type="term" value="F:arylformamidase activity"/>
    <property type="evidence" value="ECO:0007669"/>
    <property type="project" value="InterPro"/>
</dbReference>
<proteinExistence type="predicted"/>
<dbReference type="AlphaFoldDB" id="A0A381RVU1"/>
<dbReference type="InterPro" id="IPR007325">
    <property type="entry name" value="KFase/CYL"/>
</dbReference>
<dbReference type="Gene3D" id="3.50.30.50">
    <property type="entry name" value="Putative cyclase"/>
    <property type="match status" value="1"/>
</dbReference>
<organism evidence="1">
    <name type="scientific">marine metagenome</name>
    <dbReference type="NCBI Taxonomy" id="408172"/>
    <lineage>
        <taxon>unclassified sequences</taxon>
        <taxon>metagenomes</taxon>
        <taxon>ecological metagenomes</taxon>
    </lineage>
</organism>
<dbReference type="SUPFAM" id="SSF102198">
    <property type="entry name" value="Putative cyclase"/>
    <property type="match status" value="1"/>
</dbReference>
<dbReference type="EMBL" id="UINC01002313">
    <property type="protein sequence ID" value="SUZ95304.1"/>
    <property type="molecule type" value="Genomic_DNA"/>
</dbReference>
<dbReference type="PANTHER" id="PTHR34861">
    <property type="match status" value="1"/>
</dbReference>
<dbReference type="PANTHER" id="PTHR34861:SF10">
    <property type="entry name" value="CYCLASE"/>
    <property type="match status" value="1"/>
</dbReference>
<dbReference type="GO" id="GO:0019441">
    <property type="term" value="P:L-tryptophan catabolic process to kynurenine"/>
    <property type="evidence" value="ECO:0007669"/>
    <property type="project" value="InterPro"/>
</dbReference>
<evidence type="ECO:0000313" key="1">
    <source>
        <dbReference type="EMBL" id="SUZ95304.1"/>
    </source>
</evidence>
<gene>
    <name evidence="1" type="ORF">METZ01_LOCUS48158</name>
</gene>